<dbReference type="Proteomes" id="UP000324222">
    <property type="component" value="Unassembled WGS sequence"/>
</dbReference>
<organism evidence="2 3">
    <name type="scientific">Portunus trituberculatus</name>
    <name type="common">Swimming crab</name>
    <name type="synonym">Neptunus trituberculatus</name>
    <dbReference type="NCBI Taxonomy" id="210409"/>
    <lineage>
        <taxon>Eukaryota</taxon>
        <taxon>Metazoa</taxon>
        <taxon>Ecdysozoa</taxon>
        <taxon>Arthropoda</taxon>
        <taxon>Crustacea</taxon>
        <taxon>Multicrustacea</taxon>
        <taxon>Malacostraca</taxon>
        <taxon>Eumalacostraca</taxon>
        <taxon>Eucarida</taxon>
        <taxon>Decapoda</taxon>
        <taxon>Pleocyemata</taxon>
        <taxon>Brachyura</taxon>
        <taxon>Eubrachyura</taxon>
        <taxon>Portunoidea</taxon>
        <taxon>Portunidae</taxon>
        <taxon>Portuninae</taxon>
        <taxon>Portunus</taxon>
    </lineage>
</organism>
<comment type="caution">
    <text evidence="2">The sequence shown here is derived from an EMBL/GenBank/DDBJ whole genome shotgun (WGS) entry which is preliminary data.</text>
</comment>
<keyword evidence="3" id="KW-1185">Reference proteome</keyword>
<evidence type="ECO:0000313" key="3">
    <source>
        <dbReference type="Proteomes" id="UP000324222"/>
    </source>
</evidence>
<evidence type="ECO:0000313" key="2">
    <source>
        <dbReference type="EMBL" id="MPC22915.1"/>
    </source>
</evidence>
<dbReference type="AlphaFoldDB" id="A0A5B7DNX3"/>
<evidence type="ECO:0000256" key="1">
    <source>
        <dbReference type="SAM" id="MobiDB-lite"/>
    </source>
</evidence>
<sequence>MSSHLTLSAGLMPPHPSTPHRKGFDLSLGKIRQIRSVRSIVHPFTLSPASTARHIPSHTTTRDMLASPFLIDASYTAGDPALPRLTLPGVTSVSGLSCPSPPLPGRVSPLWVMCAVLPRHFTLLRLS</sequence>
<protein>
    <submittedName>
        <fullName evidence="2">Uncharacterized protein</fullName>
    </submittedName>
</protein>
<proteinExistence type="predicted"/>
<feature type="region of interest" description="Disordered" evidence="1">
    <location>
        <begin position="1"/>
        <end position="23"/>
    </location>
</feature>
<name>A0A5B7DNX3_PORTR</name>
<gene>
    <name evidence="2" type="ORF">E2C01_015945</name>
</gene>
<accession>A0A5B7DNX3</accession>
<dbReference type="EMBL" id="VSRR010001143">
    <property type="protein sequence ID" value="MPC22915.1"/>
    <property type="molecule type" value="Genomic_DNA"/>
</dbReference>
<reference evidence="2 3" key="1">
    <citation type="submission" date="2019-05" db="EMBL/GenBank/DDBJ databases">
        <title>Another draft genome of Portunus trituberculatus and its Hox gene families provides insights of decapod evolution.</title>
        <authorList>
            <person name="Jeong J.-H."/>
            <person name="Song I."/>
            <person name="Kim S."/>
            <person name="Choi T."/>
            <person name="Kim D."/>
            <person name="Ryu S."/>
            <person name="Kim W."/>
        </authorList>
    </citation>
    <scope>NUCLEOTIDE SEQUENCE [LARGE SCALE GENOMIC DNA]</scope>
    <source>
        <tissue evidence="2">Muscle</tissue>
    </source>
</reference>